<comment type="caution">
    <text evidence="2">The sequence shown here is derived from an EMBL/GenBank/DDBJ whole genome shotgun (WGS) entry which is preliminary data.</text>
</comment>
<name>A0A812SCH9_9DINO</name>
<dbReference type="EMBL" id="CAJNDS010002424">
    <property type="protein sequence ID" value="CAE7468568.1"/>
    <property type="molecule type" value="Genomic_DNA"/>
</dbReference>
<proteinExistence type="predicted"/>
<organism evidence="2 3">
    <name type="scientific">Symbiodinium natans</name>
    <dbReference type="NCBI Taxonomy" id="878477"/>
    <lineage>
        <taxon>Eukaryota</taxon>
        <taxon>Sar</taxon>
        <taxon>Alveolata</taxon>
        <taxon>Dinophyceae</taxon>
        <taxon>Suessiales</taxon>
        <taxon>Symbiodiniaceae</taxon>
        <taxon>Symbiodinium</taxon>
    </lineage>
</organism>
<gene>
    <name evidence="2" type="ORF">SNAT2548_LOCUS26225</name>
</gene>
<evidence type="ECO:0000313" key="3">
    <source>
        <dbReference type="Proteomes" id="UP000604046"/>
    </source>
</evidence>
<accession>A0A812SCH9</accession>
<dbReference type="AlphaFoldDB" id="A0A812SCH9"/>
<evidence type="ECO:0000313" key="2">
    <source>
        <dbReference type="EMBL" id="CAE7468568.1"/>
    </source>
</evidence>
<protein>
    <submittedName>
        <fullName evidence="2">Uncharacterized protein</fullName>
    </submittedName>
</protein>
<evidence type="ECO:0000256" key="1">
    <source>
        <dbReference type="SAM" id="MobiDB-lite"/>
    </source>
</evidence>
<feature type="compositionally biased region" description="Polar residues" evidence="1">
    <location>
        <begin position="356"/>
        <end position="367"/>
    </location>
</feature>
<feature type="compositionally biased region" description="Pro residues" evidence="1">
    <location>
        <begin position="341"/>
        <end position="352"/>
    </location>
</feature>
<reference evidence="2" key="1">
    <citation type="submission" date="2021-02" db="EMBL/GenBank/DDBJ databases">
        <authorList>
            <person name="Dougan E. K."/>
            <person name="Rhodes N."/>
            <person name="Thang M."/>
            <person name="Chan C."/>
        </authorList>
    </citation>
    <scope>NUCLEOTIDE SEQUENCE</scope>
</reference>
<feature type="region of interest" description="Disordered" evidence="1">
    <location>
        <begin position="333"/>
        <end position="367"/>
    </location>
</feature>
<keyword evidence="3" id="KW-1185">Reference proteome</keyword>
<sequence length="367" mass="41290">MWPGNLHLQNVSSRAAHWREYFSRHFGATCLEINELTDMSSWSRSSDVSCALVTGPPNENVTLGQLSAKNVRFLVMKYDWDPSIAFSTYHETIQPGATSQLLLDDFVAYAAGRKPLNPNTNFVLEVFGSAKIPDFTLYHRCADPICKAAALKLILEDLELRCVHDLSTNYNTDLLQDDTNEHVFSSGETCPEYSCGCLGYQSPLEVVHQKLLAQGHSVQAVQADYPEKGTKTQLSQVTRRMNEATLRHMRGEPELGASWWSCHWQPVTAVGVPLLLLACCGIYVTLACRYPKRWGTWFWRYLEGWRRNRAAAERGAQRGREEARRYLAAERGDFHSAGPGVAPPPMQVPPNGPMGYQNQFQKFTATE</sequence>
<dbReference type="Proteomes" id="UP000604046">
    <property type="component" value="Unassembled WGS sequence"/>
</dbReference>